<protein>
    <recommendedName>
        <fullName evidence="3">Pyridoxamine 5'-phosphate oxidase family protein</fullName>
    </recommendedName>
</protein>
<dbReference type="Gene3D" id="2.30.110.10">
    <property type="entry name" value="Electron Transport, Fmn-binding Protein, Chain A"/>
    <property type="match status" value="1"/>
</dbReference>
<gene>
    <name evidence="1" type="ORF">GGQ99_002850</name>
</gene>
<dbReference type="RefSeq" id="WP_343061732.1">
    <property type="nucleotide sequence ID" value="NZ_BAAAVZ010000015.1"/>
</dbReference>
<keyword evidence="2" id="KW-1185">Reference proteome</keyword>
<organism evidence="1 2">
    <name type="scientific">Aminobacter niigataensis</name>
    <dbReference type="NCBI Taxonomy" id="83265"/>
    <lineage>
        <taxon>Bacteria</taxon>
        <taxon>Pseudomonadati</taxon>
        <taxon>Pseudomonadota</taxon>
        <taxon>Alphaproteobacteria</taxon>
        <taxon>Hyphomicrobiales</taxon>
        <taxon>Phyllobacteriaceae</taxon>
        <taxon>Aminobacter</taxon>
    </lineage>
</organism>
<evidence type="ECO:0000313" key="2">
    <source>
        <dbReference type="Proteomes" id="UP000539538"/>
    </source>
</evidence>
<name>A0ABR6L2U1_9HYPH</name>
<evidence type="ECO:0008006" key="3">
    <source>
        <dbReference type="Google" id="ProtNLM"/>
    </source>
</evidence>
<dbReference type="Pfam" id="PF12900">
    <property type="entry name" value="Pyridox_ox_2"/>
    <property type="match status" value="1"/>
</dbReference>
<accession>A0ABR6L2U1</accession>
<comment type="caution">
    <text evidence="1">The sequence shown here is derived from an EMBL/GenBank/DDBJ whole genome shotgun (WGS) entry which is preliminary data.</text>
</comment>
<dbReference type="Proteomes" id="UP000539538">
    <property type="component" value="Unassembled WGS sequence"/>
</dbReference>
<sequence>MPRDNQPYLVPFHYALSENHLYGFSMPGQKIDWMRQNAHVCVQVDEFSANREWRSVIVYGVYEEMPDTPQWLRNRSHALSALQQHANWWEPGDLKPASAPPATAVLPVFFRIRIESLTGRHAFDQA</sequence>
<evidence type="ECO:0000313" key="1">
    <source>
        <dbReference type="EMBL" id="MBB4651087.1"/>
    </source>
</evidence>
<dbReference type="InterPro" id="IPR012349">
    <property type="entry name" value="Split_barrel_FMN-bd"/>
</dbReference>
<dbReference type="SUPFAM" id="SSF50475">
    <property type="entry name" value="FMN-binding split barrel"/>
    <property type="match status" value="1"/>
</dbReference>
<dbReference type="EMBL" id="JACHOT010000003">
    <property type="protein sequence ID" value="MBB4651087.1"/>
    <property type="molecule type" value="Genomic_DNA"/>
</dbReference>
<dbReference type="InterPro" id="IPR024747">
    <property type="entry name" value="Pyridox_Oxase-rel"/>
</dbReference>
<reference evidence="1 2" key="1">
    <citation type="submission" date="2020-08" db="EMBL/GenBank/DDBJ databases">
        <title>Genomic Encyclopedia of Type Strains, Phase IV (KMG-IV): sequencing the most valuable type-strain genomes for metagenomic binning, comparative biology and taxonomic classification.</title>
        <authorList>
            <person name="Goeker M."/>
        </authorList>
    </citation>
    <scope>NUCLEOTIDE SEQUENCE [LARGE SCALE GENOMIC DNA]</scope>
    <source>
        <strain evidence="1 2">DSM 7050</strain>
    </source>
</reference>
<proteinExistence type="predicted"/>